<organism evidence="2">
    <name type="scientific">Chionoecetes opilio bacilliform virus</name>
    <dbReference type="NCBI Taxonomy" id="1825681"/>
    <lineage>
        <taxon>Viruses</taxon>
        <taxon>Viruses incertae sedis</taxon>
        <taxon>Naldaviricetes</taxon>
        <taxon>Nimaviridae</taxon>
    </lineage>
</organism>
<reference evidence="2" key="1">
    <citation type="submission" date="2017-01" db="EMBL/GenBank/DDBJ databases">
        <title>Draft genome sequence of uncultured bacilliform virus purified from snow crab.</title>
        <authorList>
            <person name="Takano T."/>
        </authorList>
    </citation>
    <scope>NUCLEOTIDE SEQUENCE</scope>
    <source>
        <strain evidence="2">Isolate_1</strain>
    </source>
</reference>
<gene>
    <name evidence="2" type="ORF">SCV_134</name>
</gene>
<feature type="compositionally biased region" description="Polar residues" evidence="1">
    <location>
        <begin position="177"/>
        <end position="193"/>
    </location>
</feature>
<feature type="region of interest" description="Disordered" evidence="1">
    <location>
        <begin position="22"/>
        <end position="422"/>
    </location>
</feature>
<proteinExistence type="predicted"/>
<sequence>MEKNTFADIDADRVRIFNMSLLTKGLPTVNNSPVVGRDGTDDDVSSTVGNPGSPQISGRKKKNDTSDKPKKKKPRDVISPKTSRSKKIIDTKKNISSKHKSTPTDKSSKESADKSSKQSADKPSKEPHERAKYNVQDERRIVLAERRALPVGKPLERRAVPIGGPAIRPDMRMVTTDFWNNDGDISQGNSPLRNYNDGGGKNDDGRDNNSDNEDRVNSKHGDKFRDVPDGGSNDDNLGYDAFPGPRPDTDEWDRNNVGDRNNVSPGRDGNNVSPGRDGDNVSPGRDGNNVSPGRDGNDRNNDKFSNNERKNNNHRYPDDGRNKNDNRNNDKFPNNERSNRNNDRDNIFSNDERNKFPNDGRRNRNDKYPNGEKNRFPSNERNKFPNDEKSRNPIDEFERYRRGGSHTNKSTRERDDYDTPNYSKSVMAGKSVGNALKENIGNFIATSIADHIMNMTGDRYRISRNNNFHYKNDDFDSDEEILSTKHENRINKDIRSGRRVAGEIYGPFSKKRKGVMQHVNTEGCPAKLTLWLKSVKSVLMEFSNTLAKMLLDGRKSMATMYERDVLNAVDQVMLRQKLFDNPSPLARGLARFSMHASLNQTERPAILDSAISTEFSFEQRGHQTNESLLYRSSVHALFYPYYVSILHKLPHFMAASVFNDVIKYVKASQKVYQDTYELPGLPFRDLLVDINMKIIEDQAKSANNESLDYIDSNYGTAQLRSVKSDTHKTMIAALNKMKNIKPISSDLHTRLDKPRDLLMLQPSGVLTVLPVPISSMLKLVDSLNALLFLETRGVVTNGFFKSVCVVVTQQFVTGSKKNEPLIRPSAIAAEAARDSLLRLSILSNKKDGKGDGIVGHRNVRYDADGRKNISGDGRYDAYGKKITSTYDANGKRITSGRYRHIKYDTEEAMSTGEYSSEGEDSEEDLDKKYDRRIEQKKIVPKDGFSNQDDLSRLSDVLHTSGGIFLDKSDFGNKIREYINSNDGSGLMHFAADLLHTDHKVAIYRLVSSLVEALLLTNEKCRDLNQEFGKKVETGLDPVIDGKNIVNMLTDPDADRDRITNLFLTTEEPEASLKHEAFVLSSSLIPSNDVNDIEKVVLSFFKSKIKKTSIEPDQDDGCTRIYPDLLSFSKVILNQTSESIANMLSRIMQNTKDIDSFLTGTKLEQLTSPSGPSLKLAQRIDSILMFAVDERIRMVVSPFLLEHATDGITLARFVSSVNESAAVKQLYLNARQLDADTALTIMMFPPEQQGTPCNGCSKDVILLSRLAKGFFAIAEGAVAVVGNPDQEKNNTKKTYSLVIDSVTLDRAVDLAAHILDSSTARVFRSDENMQPSRLLDGFRSLEGSLDQYVDRKDGKISEDCVTTTLTKWAVRGLSETYLKQINKNSKAFTNHAVKDSAVIASDNALVSQISKRAVNLVKGQLSYAMGLAVLISASIKIIEADVRYTEARSMNGQTTSSADFMGSAKHIRSKKGIIRNTSHLAIVVAVGAAAGMTKLSNEHFFEMVQQANQRIVNSIGVDIENNPKILSVENLRDDHNRLTEGKKPKISNFGDISGEWMHNAINSITQGPVRRDGRGGEYGTLSGARGDESVVGIMSKLRDMTK</sequence>
<feature type="compositionally biased region" description="Basic and acidic residues" evidence="1">
    <location>
        <begin position="247"/>
        <end position="257"/>
    </location>
</feature>
<name>A0A1Q3DL95_9VIRU</name>
<feature type="compositionally biased region" description="Basic and acidic residues" evidence="1">
    <location>
        <begin position="200"/>
        <end position="228"/>
    </location>
</feature>
<feature type="compositionally biased region" description="Basic and acidic residues" evidence="1">
    <location>
        <begin position="295"/>
        <end position="401"/>
    </location>
</feature>
<evidence type="ECO:0000256" key="1">
    <source>
        <dbReference type="SAM" id="MobiDB-lite"/>
    </source>
</evidence>
<feature type="compositionally biased region" description="Basic and acidic residues" evidence="1">
    <location>
        <begin position="102"/>
        <end position="159"/>
    </location>
</feature>
<accession>A0A1Q3DL95</accession>
<protein>
    <submittedName>
        <fullName evidence="2">Capsid protein</fullName>
    </submittedName>
</protein>
<evidence type="ECO:0000313" key="2">
    <source>
        <dbReference type="EMBL" id="GAV93254.1"/>
    </source>
</evidence>
<feature type="compositionally biased region" description="Polar residues" evidence="1">
    <location>
        <begin position="45"/>
        <end position="56"/>
    </location>
</feature>
<comment type="caution">
    <text evidence="2">The sequence shown here is derived from an EMBL/GenBank/DDBJ whole genome shotgun (WGS) entry which is preliminary data.</text>
</comment>
<dbReference type="EMBL" id="BDLS01000002">
    <property type="protein sequence ID" value="GAV93254.1"/>
    <property type="molecule type" value="Genomic_DNA"/>
</dbReference>